<reference evidence="5" key="2">
    <citation type="submission" date="2020-09" db="EMBL/GenBank/DDBJ databases">
        <authorList>
            <person name="Sun Q."/>
            <person name="Zhou Y."/>
        </authorList>
    </citation>
    <scope>NUCLEOTIDE SEQUENCE</scope>
    <source>
        <strain evidence="5">CGMCC 1.15085</strain>
    </source>
</reference>
<keyword evidence="2" id="KW-0012">Acyltransferase</keyword>
<dbReference type="EMBL" id="BMHI01000007">
    <property type="protein sequence ID" value="GGB45718.1"/>
    <property type="molecule type" value="Genomic_DNA"/>
</dbReference>
<keyword evidence="3" id="KW-0472">Membrane</keyword>
<evidence type="ECO:0000256" key="2">
    <source>
        <dbReference type="ARBA" id="ARBA00023315"/>
    </source>
</evidence>
<dbReference type="Proteomes" id="UP000636793">
    <property type="component" value="Unassembled WGS sequence"/>
</dbReference>
<dbReference type="PANTHER" id="PTHR43877">
    <property type="entry name" value="AMINOALKYLPHOSPHONATE N-ACETYLTRANSFERASE-RELATED-RELATED"/>
    <property type="match status" value="1"/>
</dbReference>
<dbReference type="GO" id="GO:0016747">
    <property type="term" value="F:acyltransferase activity, transferring groups other than amino-acyl groups"/>
    <property type="evidence" value="ECO:0007669"/>
    <property type="project" value="InterPro"/>
</dbReference>
<evidence type="ECO:0000259" key="4">
    <source>
        <dbReference type="PROSITE" id="PS51186"/>
    </source>
</evidence>
<dbReference type="Pfam" id="PF00583">
    <property type="entry name" value="Acetyltransf_1"/>
    <property type="match status" value="1"/>
</dbReference>
<feature type="transmembrane region" description="Helical" evidence="3">
    <location>
        <begin position="51"/>
        <end position="71"/>
    </location>
</feature>
<name>A0A916WZK6_9MICO</name>
<dbReference type="InterPro" id="IPR016181">
    <property type="entry name" value="Acyl_CoA_acyltransferase"/>
</dbReference>
<protein>
    <submittedName>
        <fullName evidence="5">N-acetyltransferase</fullName>
    </submittedName>
</protein>
<feature type="domain" description="N-acetyltransferase" evidence="4">
    <location>
        <begin position="1"/>
        <end position="150"/>
    </location>
</feature>
<organism evidence="5 6">
    <name type="scientific">Flexivirga endophytica</name>
    <dbReference type="NCBI Taxonomy" id="1849103"/>
    <lineage>
        <taxon>Bacteria</taxon>
        <taxon>Bacillati</taxon>
        <taxon>Actinomycetota</taxon>
        <taxon>Actinomycetes</taxon>
        <taxon>Micrococcales</taxon>
        <taxon>Dermacoccaceae</taxon>
        <taxon>Flexivirga</taxon>
    </lineage>
</organism>
<evidence type="ECO:0000313" key="5">
    <source>
        <dbReference type="EMBL" id="GGB45718.1"/>
    </source>
</evidence>
<reference evidence="5" key="1">
    <citation type="journal article" date="2014" name="Int. J. Syst. Evol. Microbiol.">
        <title>Complete genome sequence of Corynebacterium casei LMG S-19264T (=DSM 44701T), isolated from a smear-ripened cheese.</title>
        <authorList>
            <consortium name="US DOE Joint Genome Institute (JGI-PGF)"/>
            <person name="Walter F."/>
            <person name="Albersmeier A."/>
            <person name="Kalinowski J."/>
            <person name="Ruckert C."/>
        </authorList>
    </citation>
    <scope>NUCLEOTIDE SEQUENCE</scope>
    <source>
        <strain evidence="5">CGMCC 1.15085</strain>
    </source>
</reference>
<gene>
    <name evidence="5" type="ORF">GCM10011492_41060</name>
</gene>
<keyword evidence="6" id="KW-1185">Reference proteome</keyword>
<sequence length="150" mass="16198">MEIRRADLDDVAELARLLWWHASSEEQAAQPREEFEVGLTAWWSAHAQSHLAFVAPAAGGALIGMAWLALLPRIPRPGTTMRRSADIQSVFVIPEQRGQGVGSALVDAATTHAFGVGVSRVTVSSGRRAVPVYERLGFAASPRLLEKTAD</sequence>
<keyword evidence="1" id="KW-0808">Transferase</keyword>
<comment type="caution">
    <text evidence="5">The sequence shown here is derived from an EMBL/GenBank/DDBJ whole genome shotgun (WGS) entry which is preliminary data.</text>
</comment>
<evidence type="ECO:0000256" key="1">
    <source>
        <dbReference type="ARBA" id="ARBA00022679"/>
    </source>
</evidence>
<accession>A0A916WZK6</accession>
<dbReference type="PROSITE" id="PS51186">
    <property type="entry name" value="GNAT"/>
    <property type="match status" value="1"/>
</dbReference>
<evidence type="ECO:0000313" key="6">
    <source>
        <dbReference type="Proteomes" id="UP000636793"/>
    </source>
</evidence>
<dbReference type="SUPFAM" id="SSF55729">
    <property type="entry name" value="Acyl-CoA N-acyltransferases (Nat)"/>
    <property type="match status" value="1"/>
</dbReference>
<dbReference type="InterPro" id="IPR000182">
    <property type="entry name" value="GNAT_dom"/>
</dbReference>
<keyword evidence="3" id="KW-1133">Transmembrane helix</keyword>
<dbReference type="InterPro" id="IPR050832">
    <property type="entry name" value="Bact_Acetyltransf"/>
</dbReference>
<evidence type="ECO:0000256" key="3">
    <source>
        <dbReference type="SAM" id="Phobius"/>
    </source>
</evidence>
<keyword evidence="3" id="KW-0812">Transmembrane</keyword>
<dbReference type="Gene3D" id="3.40.630.30">
    <property type="match status" value="1"/>
</dbReference>
<proteinExistence type="predicted"/>
<dbReference type="AlphaFoldDB" id="A0A916WZK6"/>
<dbReference type="CDD" id="cd04301">
    <property type="entry name" value="NAT_SF"/>
    <property type="match status" value="1"/>
</dbReference>
<dbReference type="RefSeq" id="WP_188838933.1">
    <property type="nucleotide sequence ID" value="NZ_BMHI01000007.1"/>
</dbReference>